<dbReference type="HOGENOM" id="CLU_2519713_0_0_2"/>
<dbReference type="Proteomes" id="UP000002487">
    <property type="component" value="Chromosome"/>
</dbReference>
<dbReference type="STRING" id="188937.MA_1681"/>
<reference evidence="1 2" key="1">
    <citation type="journal article" date="2002" name="Genome Res.">
        <title>The genome of Methanosarcina acetivorans reveals extensive metabolic and physiological diversity.</title>
        <authorList>
            <person name="Galagan J.E."/>
            <person name="Nusbaum C."/>
            <person name="Roy A."/>
            <person name="Endrizzi M.G."/>
            <person name="Macdonald P."/>
            <person name="FitzHugh W."/>
            <person name="Calvo S."/>
            <person name="Engels R."/>
            <person name="Smirnov S."/>
            <person name="Atnoor D."/>
            <person name="Brown A."/>
            <person name="Allen N."/>
            <person name="Naylor J."/>
            <person name="Stange-Thomann N."/>
            <person name="DeArellano K."/>
            <person name="Johnson R."/>
            <person name="Linton L."/>
            <person name="McEwan P."/>
            <person name="McKernan K."/>
            <person name="Talamas J."/>
            <person name="Tirrell A."/>
            <person name="Ye W."/>
            <person name="Zimmer A."/>
            <person name="Barber R.D."/>
            <person name="Cann I."/>
            <person name="Graham D.E."/>
            <person name="Grahame D.A."/>
            <person name="Guss A."/>
            <person name="Hedderich R."/>
            <person name="Ingram-Smith C."/>
            <person name="Kuettner C.H."/>
            <person name="Krzycki J.A."/>
            <person name="Leigh J.A."/>
            <person name="Li W."/>
            <person name="Liu J."/>
            <person name="Mukhopadhyay B."/>
            <person name="Reeve J.N."/>
            <person name="Smith K."/>
            <person name="Springer T.A."/>
            <person name="Umayam L.A."/>
            <person name="White O."/>
            <person name="White R.H."/>
            <person name="de Macario E.C."/>
            <person name="Ferry J.G."/>
            <person name="Jarrell K.F."/>
            <person name="Jing H."/>
            <person name="Macario A.J.L."/>
            <person name="Paulsen I."/>
            <person name="Pritchett M."/>
            <person name="Sowers K.R."/>
            <person name="Swanson R.V."/>
            <person name="Zinder S.H."/>
            <person name="Lander E."/>
            <person name="Metcalf W.W."/>
            <person name="Birren B."/>
        </authorList>
    </citation>
    <scope>NUCLEOTIDE SEQUENCE [LARGE SCALE GENOMIC DNA]</scope>
    <source>
        <strain evidence="2">ATCC 35395 / DSM 2834 / JCM 12185 / C2A</strain>
    </source>
</reference>
<sequence length="84" mass="9770">MFSLLVYFSLSGFLTLLINSSLQNHSPMPHRQILQFFFELLSSFFFTYRVPNNNTPVSFQIYLLYSNHTAAQFTPEQLTVERAG</sequence>
<dbReference type="AlphaFoldDB" id="Q8TQ71"/>
<keyword evidence="2" id="KW-1185">Reference proteome</keyword>
<proteinExistence type="predicted"/>
<evidence type="ECO:0000313" key="2">
    <source>
        <dbReference type="Proteomes" id="UP000002487"/>
    </source>
</evidence>
<organism evidence="1 2">
    <name type="scientific">Methanosarcina acetivorans (strain ATCC 35395 / DSM 2834 / JCM 12185 / C2A)</name>
    <dbReference type="NCBI Taxonomy" id="188937"/>
    <lineage>
        <taxon>Archaea</taxon>
        <taxon>Methanobacteriati</taxon>
        <taxon>Methanobacteriota</taxon>
        <taxon>Stenosarchaea group</taxon>
        <taxon>Methanomicrobia</taxon>
        <taxon>Methanosarcinales</taxon>
        <taxon>Methanosarcinaceae</taxon>
        <taxon>Methanosarcina</taxon>
    </lineage>
</organism>
<dbReference type="EMBL" id="AE010299">
    <property type="protein sequence ID" value="AAM05088.1"/>
    <property type="molecule type" value="Genomic_DNA"/>
</dbReference>
<gene>
    <name evidence="1" type="ordered locus">MA_1681</name>
</gene>
<accession>Q8TQ71</accession>
<dbReference type="KEGG" id="mac:MA_1681"/>
<dbReference type="InParanoid" id="Q8TQ71"/>
<evidence type="ECO:0000313" key="1">
    <source>
        <dbReference type="EMBL" id="AAM05088.1"/>
    </source>
</evidence>
<name>Q8TQ71_METAC</name>
<dbReference type="EnsemblBacteria" id="AAM05088">
    <property type="protein sequence ID" value="AAM05088"/>
    <property type="gene ID" value="MA_1681"/>
</dbReference>
<protein>
    <submittedName>
        <fullName evidence="1">Uncharacterized protein</fullName>
    </submittedName>
</protein>